<keyword evidence="3" id="KW-0813">Transport</keyword>
<keyword evidence="5" id="KW-1185">Reference proteome</keyword>
<dbReference type="OMA" id="GAMAKPN"/>
<dbReference type="AlphaFoldDB" id="A0A915KZW0"/>
<feature type="domain" description="Cytosolic fatty-acid binding proteins" evidence="4">
    <location>
        <begin position="16"/>
        <end position="33"/>
    </location>
</feature>
<dbReference type="Proteomes" id="UP000887565">
    <property type="component" value="Unplaced"/>
</dbReference>
<protein>
    <submittedName>
        <fullName evidence="6">Cytosolic fatty-acid binding proteins domain-containing protein</fullName>
    </submittedName>
</protein>
<evidence type="ECO:0000256" key="1">
    <source>
        <dbReference type="ARBA" id="ARBA00008390"/>
    </source>
</evidence>
<evidence type="ECO:0000256" key="3">
    <source>
        <dbReference type="RuleBase" id="RU003696"/>
    </source>
</evidence>
<evidence type="ECO:0000313" key="6">
    <source>
        <dbReference type="WBParaSite" id="nRc.2.0.1.t43730-RA"/>
    </source>
</evidence>
<keyword evidence="2" id="KW-0446">Lipid-binding</keyword>
<dbReference type="CDD" id="cd00742">
    <property type="entry name" value="FABP"/>
    <property type="match status" value="1"/>
</dbReference>
<dbReference type="InterPro" id="IPR000463">
    <property type="entry name" value="Fatty_acid-bd"/>
</dbReference>
<evidence type="ECO:0000259" key="4">
    <source>
        <dbReference type="PROSITE" id="PS00214"/>
    </source>
</evidence>
<dbReference type="InterPro" id="IPR012674">
    <property type="entry name" value="Calycin"/>
</dbReference>
<dbReference type="GO" id="GO:0005504">
    <property type="term" value="F:fatty acid binding"/>
    <property type="evidence" value="ECO:0007669"/>
    <property type="project" value="UniProtKB-ARBA"/>
</dbReference>
<dbReference type="PROSITE" id="PS00214">
    <property type="entry name" value="FABP"/>
    <property type="match status" value="1"/>
</dbReference>
<dbReference type="PRINTS" id="PR00178">
    <property type="entry name" value="FATTYACIDBP"/>
</dbReference>
<reference evidence="6" key="1">
    <citation type="submission" date="2022-11" db="UniProtKB">
        <authorList>
            <consortium name="WormBaseParasite"/>
        </authorList>
    </citation>
    <scope>IDENTIFICATION</scope>
</reference>
<organism evidence="5 6">
    <name type="scientific">Romanomermis culicivorax</name>
    <name type="common">Nematode worm</name>
    <dbReference type="NCBI Taxonomy" id="13658"/>
    <lineage>
        <taxon>Eukaryota</taxon>
        <taxon>Metazoa</taxon>
        <taxon>Ecdysozoa</taxon>
        <taxon>Nematoda</taxon>
        <taxon>Enoplea</taxon>
        <taxon>Dorylaimia</taxon>
        <taxon>Mermithida</taxon>
        <taxon>Mermithoidea</taxon>
        <taxon>Mermithidae</taxon>
        <taxon>Romanomermis</taxon>
    </lineage>
</organism>
<evidence type="ECO:0000256" key="2">
    <source>
        <dbReference type="ARBA" id="ARBA00023121"/>
    </source>
</evidence>
<dbReference type="WBParaSite" id="nRc.2.0.1.t43730-RA">
    <property type="protein sequence ID" value="nRc.2.0.1.t43730-RA"/>
    <property type="gene ID" value="nRc.2.0.1.g43730"/>
</dbReference>
<dbReference type="PANTHER" id="PTHR11955">
    <property type="entry name" value="FATTY ACID BINDING PROTEIN"/>
    <property type="match status" value="1"/>
</dbReference>
<evidence type="ECO:0000313" key="5">
    <source>
        <dbReference type="Proteomes" id="UP000887565"/>
    </source>
</evidence>
<name>A0A915KZW0_ROMCU</name>
<dbReference type="FunFam" id="2.40.128.20:FF:000001">
    <property type="entry name" value="Fatty acid-binding protein, adipocyte"/>
    <property type="match status" value="1"/>
</dbReference>
<accession>A0A915KZW0</accession>
<comment type="similarity">
    <text evidence="1 3">Belongs to the calycin superfamily. Fatty-acid binding protein (FABP) family.</text>
</comment>
<dbReference type="SUPFAM" id="SSF50814">
    <property type="entry name" value="Lipocalins"/>
    <property type="match status" value="1"/>
</dbReference>
<dbReference type="InterPro" id="IPR000566">
    <property type="entry name" value="Lipocln_cytosolic_FA-bd_dom"/>
</dbReference>
<dbReference type="Gene3D" id="2.40.128.20">
    <property type="match status" value="1"/>
</dbReference>
<dbReference type="Pfam" id="PF00061">
    <property type="entry name" value="Lipocalin"/>
    <property type="match status" value="1"/>
</dbReference>
<sequence>MKSRTFAYFPMDQLCGYYKLIKSENFDEYMKKIGISWSLRTLGNTLKPSIEISSHGDGIYALTTRSTFKNSDINFRLGEQLDETTIDGRVFRTTFTFEDNKLIQRQVPINSGDKLSVITRERSGENMIATFVCEDVEAVRTYVVVEK</sequence>
<proteinExistence type="inferred from homology"/>
<dbReference type="InterPro" id="IPR031259">
    <property type="entry name" value="ILBP"/>
</dbReference>